<sequence>MMSSPSCHTCCSTEYTDVIIIGNGPSAISLSYFLSGHRPYYNGNPHSNTYLHTKLQEIGPTQSIVDQDIDFLSEGLEGRTSNPVALLFDALVHPDADMGAELPSLLDWKKEEEHAFRHIVLGRGKVGGAWQKMDGSMQTLSLGNWMELPSVPLKDWRDRKFREGESLDPCSNRATMSDVRNYYMDYVASLDLQNHFYDNHTVTSIQKVYHLRNDMDLESGEVEPCCKNIAKNHSFLWEVRGYVSVVDQSAEDEDDVHRKEFCIQAPHVVVATGTFDIPNRLNITGELLPHVIHSLHDFESALKCWQEIPSSSDDPVLIVGAGLSAADAILMALGANLPVIHVFRRGANDSNLIFKKLPQGLYPEYHRIHSLMKGKVVDPLYRPYEKHRLVQISEDKRVLLENTKGNDITTVDVTFAVILIGSCPNLSFLPEEGRSLGIDPQHPINSKNNTLDVDMFSYESIKHKGLFSMGPLVGDNFVRFGIGGALGITNYLMKNRKKGNPCC</sequence>
<dbReference type="AlphaFoldDB" id="A0A210QXU8"/>
<dbReference type="Gene3D" id="3.50.50.60">
    <property type="entry name" value="FAD/NAD(P)-binding domain"/>
    <property type="match status" value="1"/>
</dbReference>
<dbReference type="InterPro" id="IPR029731">
    <property type="entry name" value="OSGIN1/2"/>
</dbReference>
<comment type="caution">
    <text evidence="1">The sequence shown here is derived from an EMBL/GenBank/DDBJ whole genome shotgun (WGS) entry which is preliminary data.</text>
</comment>
<gene>
    <name evidence="1" type="ORF">KP79_PYT13655</name>
</gene>
<name>A0A210QXU8_MIZYE</name>
<dbReference type="SUPFAM" id="SSF51905">
    <property type="entry name" value="FAD/NAD(P)-binding domain"/>
    <property type="match status" value="1"/>
</dbReference>
<dbReference type="OrthoDB" id="412005at2759"/>
<dbReference type="InterPro" id="IPR036188">
    <property type="entry name" value="FAD/NAD-bd_sf"/>
</dbReference>
<dbReference type="PANTHER" id="PTHR15192:SF8">
    <property type="entry name" value="FAD_NAD(P)-BINDING DOMAIN-CONTAINING PROTEIN"/>
    <property type="match status" value="1"/>
</dbReference>
<proteinExistence type="predicted"/>
<keyword evidence="2" id="KW-1185">Reference proteome</keyword>
<dbReference type="Proteomes" id="UP000242188">
    <property type="component" value="Unassembled WGS sequence"/>
</dbReference>
<evidence type="ECO:0000313" key="2">
    <source>
        <dbReference type="Proteomes" id="UP000242188"/>
    </source>
</evidence>
<organism evidence="1 2">
    <name type="scientific">Mizuhopecten yessoensis</name>
    <name type="common">Japanese scallop</name>
    <name type="synonym">Patinopecten yessoensis</name>
    <dbReference type="NCBI Taxonomy" id="6573"/>
    <lineage>
        <taxon>Eukaryota</taxon>
        <taxon>Metazoa</taxon>
        <taxon>Spiralia</taxon>
        <taxon>Lophotrochozoa</taxon>
        <taxon>Mollusca</taxon>
        <taxon>Bivalvia</taxon>
        <taxon>Autobranchia</taxon>
        <taxon>Pteriomorphia</taxon>
        <taxon>Pectinida</taxon>
        <taxon>Pectinoidea</taxon>
        <taxon>Pectinidae</taxon>
        <taxon>Mizuhopecten</taxon>
    </lineage>
</organism>
<protein>
    <submittedName>
        <fullName evidence="1">Oxidative stress-induced growth inhibitor 2</fullName>
    </submittedName>
</protein>
<accession>A0A210QXU8</accession>
<evidence type="ECO:0000313" key="1">
    <source>
        <dbReference type="EMBL" id="OWF53543.1"/>
    </source>
</evidence>
<dbReference type="EMBL" id="NEDP02001335">
    <property type="protein sequence ID" value="OWF53543.1"/>
    <property type="molecule type" value="Genomic_DNA"/>
</dbReference>
<reference evidence="1 2" key="1">
    <citation type="journal article" date="2017" name="Nat. Ecol. Evol.">
        <title>Scallop genome provides insights into evolution of bilaterian karyotype and development.</title>
        <authorList>
            <person name="Wang S."/>
            <person name="Zhang J."/>
            <person name="Jiao W."/>
            <person name="Li J."/>
            <person name="Xun X."/>
            <person name="Sun Y."/>
            <person name="Guo X."/>
            <person name="Huan P."/>
            <person name="Dong B."/>
            <person name="Zhang L."/>
            <person name="Hu X."/>
            <person name="Sun X."/>
            <person name="Wang J."/>
            <person name="Zhao C."/>
            <person name="Wang Y."/>
            <person name="Wang D."/>
            <person name="Huang X."/>
            <person name="Wang R."/>
            <person name="Lv J."/>
            <person name="Li Y."/>
            <person name="Zhang Z."/>
            <person name="Liu B."/>
            <person name="Lu W."/>
            <person name="Hui Y."/>
            <person name="Liang J."/>
            <person name="Zhou Z."/>
            <person name="Hou R."/>
            <person name="Li X."/>
            <person name="Liu Y."/>
            <person name="Li H."/>
            <person name="Ning X."/>
            <person name="Lin Y."/>
            <person name="Zhao L."/>
            <person name="Xing Q."/>
            <person name="Dou J."/>
            <person name="Li Y."/>
            <person name="Mao J."/>
            <person name="Guo H."/>
            <person name="Dou H."/>
            <person name="Li T."/>
            <person name="Mu C."/>
            <person name="Jiang W."/>
            <person name="Fu Q."/>
            <person name="Fu X."/>
            <person name="Miao Y."/>
            <person name="Liu J."/>
            <person name="Yu Q."/>
            <person name="Li R."/>
            <person name="Liao H."/>
            <person name="Li X."/>
            <person name="Kong Y."/>
            <person name="Jiang Z."/>
            <person name="Chourrout D."/>
            <person name="Li R."/>
            <person name="Bao Z."/>
        </authorList>
    </citation>
    <scope>NUCLEOTIDE SEQUENCE [LARGE SCALE GENOMIC DNA]</scope>
    <source>
        <strain evidence="1 2">PY_sf001</strain>
    </source>
</reference>
<dbReference type="STRING" id="6573.A0A210QXU8"/>
<dbReference type="Pfam" id="PF13738">
    <property type="entry name" value="Pyr_redox_3"/>
    <property type="match status" value="1"/>
</dbReference>
<dbReference type="PANTHER" id="PTHR15192">
    <property type="entry name" value="PROTEIN CBG05349"/>
    <property type="match status" value="1"/>
</dbReference>